<evidence type="ECO:0000259" key="10">
    <source>
        <dbReference type="Pfam" id="PF01618"/>
    </source>
</evidence>
<feature type="transmembrane region" description="Helical" evidence="9">
    <location>
        <begin position="143"/>
        <end position="169"/>
    </location>
</feature>
<keyword evidence="6" id="KW-0283">Flagellar rotation</keyword>
<comment type="similarity">
    <text evidence="2">Belongs to the MotA family.</text>
</comment>
<keyword evidence="11" id="KW-0969">Cilium</keyword>
<evidence type="ECO:0000256" key="6">
    <source>
        <dbReference type="ARBA" id="ARBA00022779"/>
    </source>
</evidence>
<dbReference type="HOGENOM" id="CLU_079895_1_0_7"/>
<feature type="domain" description="MotA/TolQ/ExbB proton channel" evidence="10">
    <location>
        <begin position="100"/>
        <end position="218"/>
    </location>
</feature>
<dbReference type="InterPro" id="IPR002898">
    <property type="entry name" value="MotA_ExbB_proton_chnl"/>
</dbReference>
<keyword evidence="3" id="KW-0813">Transport</keyword>
<organism evidence="11 12">
    <name type="scientific">Desulfobacter postgatei 2ac9</name>
    <dbReference type="NCBI Taxonomy" id="879212"/>
    <lineage>
        <taxon>Bacteria</taxon>
        <taxon>Pseudomonadati</taxon>
        <taxon>Thermodesulfobacteriota</taxon>
        <taxon>Desulfobacteria</taxon>
        <taxon>Desulfobacterales</taxon>
        <taxon>Desulfobacteraceae</taxon>
        <taxon>Desulfobacter</taxon>
    </lineage>
</organism>
<dbReference type="PANTHER" id="PTHR30433">
    <property type="entry name" value="CHEMOTAXIS PROTEIN MOTA"/>
    <property type="match status" value="1"/>
</dbReference>
<proteinExistence type="inferred from homology"/>
<dbReference type="Pfam" id="PF01618">
    <property type="entry name" value="MotA_ExbB"/>
    <property type="match status" value="1"/>
</dbReference>
<keyword evidence="7 9" id="KW-1133">Transmembrane helix</keyword>
<dbReference type="GO" id="GO:0006935">
    <property type="term" value="P:chemotaxis"/>
    <property type="evidence" value="ECO:0007669"/>
    <property type="project" value="InterPro"/>
</dbReference>
<reference evidence="11 12" key="2">
    <citation type="submission" date="2012-02" db="EMBL/GenBank/DDBJ databases">
        <title>Improved High-Quality Draft sequence of Desulfobacter postgatei 2ac9.</title>
        <authorList>
            <consortium name="US DOE Joint Genome Institute"/>
            <person name="Lucas S."/>
            <person name="Han J."/>
            <person name="Lapidus A."/>
            <person name="Cheng J.-F."/>
            <person name="Goodwin L."/>
            <person name="Pitluck S."/>
            <person name="Peters L."/>
            <person name="Ovchinnikova G."/>
            <person name="Held B."/>
            <person name="Detter J.C."/>
            <person name="Han C."/>
            <person name="Tapia R."/>
            <person name="Land M."/>
            <person name="Hauser L."/>
            <person name="Kyrpides N."/>
            <person name="Ivanova N."/>
            <person name="Pagani I."/>
            <person name="Orellana R."/>
            <person name="Lovley D."/>
            <person name="Woyke T."/>
        </authorList>
    </citation>
    <scope>NUCLEOTIDE SEQUENCE [LARGE SCALE GENOMIC DNA]</scope>
    <source>
        <strain evidence="11 12">2ac9</strain>
    </source>
</reference>
<evidence type="ECO:0000313" key="12">
    <source>
        <dbReference type="Proteomes" id="UP000005778"/>
    </source>
</evidence>
<dbReference type="OrthoDB" id="9806929at2"/>
<keyword evidence="11" id="KW-0282">Flagellum</keyword>
<evidence type="ECO:0000313" key="11">
    <source>
        <dbReference type="EMBL" id="EIM64225.1"/>
    </source>
</evidence>
<dbReference type="Proteomes" id="UP000005778">
    <property type="component" value="Chromosome"/>
</dbReference>
<name>I5B412_9BACT</name>
<dbReference type="InterPro" id="IPR000540">
    <property type="entry name" value="Flag_MotA_CS"/>
</dbReference>
<dbReference type="GO" id="GO:0005886">
    <property type="term" value="C:plasma membrane"/>
    <property type="evidence" value="ECO:0007669"/>
    <property type="project" value="UniProtKB-SubCell"/>
</dbReference>
<evidence type="ECO:0000256" key="5">
    <source>
        <dbReference type="ARBA" id="ARBA00022692"/>
    </source>
</evidence>
<keyword evidence="4" id="KW-1003">Cell membrane</keyword>
<keyword evidence="8 9" id="KW-0472">Membrane</keyword>
<feature type="transmembrane region" description="Helical" evidence="9">
    <location>
        <begin position="181"/>
        <end position="200"/>
    </location>
</feature>
<dbReference type="InterPro" id="IPR047055">
    <property type="entry name" value="MotA-like"/>
</dbReference>
<dbReference type="AlphaFoldDB" id="I5B412"/>
<dbReference type="eggNOG" id="COG1291">
    <property type="taxonomic scope" value="Bacteria"/>
</dbReference>
<accession>I5B412</accession>
<feature type="transmembrane region" description="Helical" evidence="9">
    <location>
        <begin position="36"/>
        <end position="59"/>
    </location>
</feature>
<keyword evidence="11" id="KW-0966">Cell projection</keyword>
<evidence type="ECO:0000256" key="2">
    <source>
        <dbReference type="ARBA" id="ARBA00008038"/>
    </source>
</evidence>
<dbReference type="PROSITE" id="PS01307">
    <property type="entry name" value="MOTA"/>
    <property type="match status" value="1"/>
</dbReference>
<dbReference type="STRING" id="879212.DespoDRAFT_02361"/>
<comment type="subcellular location">
    <subcellularLocation>
        <location evidence="1">Cell membrane</location>
        <topology evidence="1">Multi-pass membrane protein</topology>
    </subcellularLocation>
</comment>
<evidence type="ECO:0000256" key="3">
    <source>
        <dbReference type="ARBA" id="ARBA00022448"/>
    </source>
</evidence>
<evidence type="ECO:0000256" key="1">
    <source>
        <dbReference type="ARBA" id="ARBA00004651"/>
    </source>
</evidence>
<evidence type="ECO:0000256" key="4">
    <source>
        <dbReference type="ARBA" id="ARBA00022475"/>
    </source>
</evidence>
<feature type="transmembrane region" description="Helical" evidence="9">
    <location>
        <begin position="7"/>
        <end position="30"/>
    </location>
</feature>
<sequence>MDISSIIGAVSGIGFILGTILLGGPISMFINIPSILIVVGGTIAATMIGFPLGDVIGMFKTAIKVFMFKIEKAEDIISNLTEISNKARKGGLLSIEGDIQSTSDPYLAQALQMTVDGVKTEDIGQIMEKKMELTKKNLDTGSAIFASMAAYAPAFGMIGTLIGLVQMLANLDDPSTIGPKMAVAMITTFYGAIMANLFFIPMSDKLKGRTEEEITNMNIVYEGILSIREGEHPKLMEDKLKVYLGDGAKEKKK</sequence>
<keyword evidence="12" id="KW-1185">Reference proteome</keyword>
<evidence type="ECO:0000256" key="7">
    <source>
        <dbReference type="ARBA" id="ARBA00022989"/>
    </source>
</evidence>
<dbReference type="RefSeq" id="WP_004073697.1">
    <property type="nucleotide sequence ID" value="NZ_CM001488.1"/>
</dbReference>
<reference evidence="11 12" key="1">
    <citation type="submission" date="2011-09" db="EMBL/GenBank/DDBJ databases">
        <authorList>
            <consortium name="US DOE Joint Genome Institute (JGI-PGF)"/>
            <person name="Lucas S."/>
            <person name="Han J."/>
            <person name="Lapidus A."/>
            <person name="Cheng J.-F."/>
            <person name="Goodwin L."/>
            <person name="Pitluck S."/>
            <person name="Peters L."/>
            <person name="Land M.L."/>
            <person name="Hauser L."/>
            <person name="Orellana R."/>
            <person name="Lovley D."/>
            <person name="Woyke T.J."/>
        </authorList>
    </citation>
    <scope>NUCLEOTIDE SEQUENCE [LARGE SCALE GENOMIC DNA]</scope>
    <source>
        <strain evidence="11 12">2ac9</strain>
    </source>
</reference>
<protein>
    <submittedName>
        <fullName evidence="11">Flagellar motor component</fullName>
    </submittedName>
</protein>
<dbReference type="EMBL" id="CM001488">
    <property type="protein sequence ID" value="EIM64225.1"/>
    <property type="molecule type" value="Genomic_DNA"/>
</dbReference>
<keyword evidence="5 9" id="KW-0812">Transmembrane</keyword>
<evidence type="ECO:0000256" key="8">
    <source>
        <dbReference type="ARBA" id="ARBA00023136"/>
    </source>
</evidence>
<dbReference type="GO" id="GO:0071978">
    <property type="term" value="P:bacterial-type flagellum-dependent swarming motility"/>
    <property type="evidence" value="ECO:0007669"/>
    <property type="project" value="InterPro"/>
</dbReference>
<gene>
    <name evidence="11" type="ORF">DespoDRAFT_02361</name>
</gene>
<evidence type="ECO:0000256" key="9">
    <source>
        <dbReference type="SAM" id="Phobius"/>
    </source>
</evidence>
<dbReference type="PANTHER" id="PTHR30433:SF2">
    <property type="entry name" value="MOTILITY PROTEIN A"/>
    <property type="match status" value="1"/>
</dbReference>